<keyword evidence="3" id="KW-1003">Cell membrane</keyword>
<feature type="transmembrane region" description="Helical" evidence="7">
    <location>
        <begin position="12"/>
        <end position="34"/>
    </location>
</feature>
<keyword evidence="8" id="KW-0969">Cilium</keyword>
<dbReference type="GO" id="GO:0006605">
    <property type="term" value="P:protein targeting"/>
    <property type="evidence" value="ECO:0007669"/>
    <property type="project" value="InterPro"/>
</dbReference>
<evidence type="ECO:0000313" key="9">
    <source>
        <dbReference type="Proteomes" id="UP000183635"/>
    </source>
</evidence>
<evidence type="ECO:0000313" key="8">
    <source>
        <dbReference type="EMBL" id="SFH27946.1"/>
    </source>
</evidence>
<dbReference type="RefSeq" id="WP_074966483.1">
    <property type="nucleotide sequence ID" value="NZ_CBCRYP010000031.1"/>
</dbReference>
<dbReference type="EMBL" id="FOPU01000005">
    <property type="protein sequence ID" value="SFH27946.1"/>
    <property type="molecule type" value="Genomic_DNA"/>
</dbReference>
<evidence type="ECO:0000256" key="5">
    <source>
        <dbReference type="ARBA" id="ARBA00022989"/>
    </source>
</evidence>
<dbReference type="STRING" id="34004.SAMN04488021_10599"/>
<reference evidence="8 9" key="1">
    <citation type="submission" date="2016-10" db="EMBL/GenBank/DDBJ databases">
        <authorList>
            <person name="de Groot N.N."/>
        </authorList>
    </citation>
    <scope>NUCLEOTIDE SEQUENCE [LARGE SCALE GENOMIC DNA]</scope>
    <source>
        <strain evidence="8 9">DSM 8537</strain>
    </source>
</reference>
<name>A0A1I2YS69_9RHOB</name>
<feature type="transmembrane region" description="Helical" evidence="7">
    <location>
        <begin position="212"/>
        <end position="242"/>
    </location>
</feature>
<evidence type="ECO:0000256" key="1">
    <source>
        <dbReference type="ARBA" id="ARBA00004651"/>
    </source>
</evidence>
<dbReference type="InterPro" id="IPR002010">
    <property type="entry name" value="T3SS_IM_R"/>
</dbReference>
<comment type="similarity">
    <text evidence="2">Belongs to the FliR/MopE/SpaR family.</text>
</comment>
<comment type="subcellular location">
    <subcellularLocation>
        <location evidence="1">Cell membrane</location>
        <topology evidence="1">Multi-pass membrane protein</topology>
    </subcellularLocation>
</comment>
<dbReference type="PRINTS" id="PR00953">
    <property type="entry name" value="TYPE3IMRPROT"/>
</dbReference>
<evidence type="ECO:0000256" key="2">
    <source>
        <dbReference type="ARBA" id="ARBA00009772"/>
    </source>
</evidence>
<evidence type="ECO:0000256" key="4">
    <source>
        <dbReference type="ARBA" id="ARBA00022692"/>
    </source>
</evidence>
<dbReference type="GO" id="GO:0005886">
    <property type="term" value="C:plasma membrane"/>
    <property type="evidence" value="ECO:0007669"/>
    <property type="project" value="UniProtKB-SubCell"/>
</dbReference>
<feature type="transmembrane region" description="Helical" evidence="7">
    <location>
        <begin position="179"/>
        <end position="200"/>
    </location>
</feature>
<dbReference type="PANTHER" id="PTHR30065:SF1">
    <property type="entry name" value="SURFACE PRESENTATION OF ANTIGENS PROTEIN SPAR"/>
    <property type="match status" value="1"/>
</dbReference>
<keyword evidence="6 7" id="KW-0472">Membrane</keyword>
<protein>
    <submittedName>
        <fullName evidence="8">Flagellar biosynthetic protein FliR</fullName>
    </submittedName>
</protein>
<keyword evidence="9" id="KW-1185">Reference proteome</keyword>
<sequence>MNQFAGDPRMVQVLIGLFLTYCRVQACFMMLPVFSERALPVRVRTALAMAVTPLLAEQTPPAGEIDGLLQLAGLAGAEIVSGLALGGLVRLFASALDVAATAIAATSSLSQLIGAANEYSPHPIGNLMHLAGLAVLMALGFPALACDLLRESLVLRPLGDWPQVADLLPHAVGLIRQSFVLAMLLASPFILGGFLFQLLSGMISKVMPNLPIVFIAAPGAILLALLALAVLTPSIVSVWAGAVLDVAGELLR</sequence>
<keyword evidence="5 7" id="KW-1133">Transmembrane helix</keyword>
<evidence type="ECO:0000256" key="6">
    <source>
        <dbReference type="ARBA" id="ARBA00023136"/>
    </source>
</evidence>
<keyword evidence="8" id="KW-0966">Cell projection</keyword>
<keyword evidence="4 7" id="KW-0812">Transmembrane</keyword>
<dbReference type="PANTHER" id="PTHR30065">
    <property type="entry name" value="FLAGELLAR BIOSYNTHETIC PROTEIN FLIR"/>
    <property type="match status" value="1"/>
</dbReference>
<proteinExistence type="inferred from homology"/>
<dbReference type="Proteomes" id="UP000183635">
    <property type="component" value="Unassembled WGS sequence"/>
</dbReference>
<organism evidence="8 9">
    <name type="scientific">Paracoccus aminovorans</name>
    <dbReference type="NCBI Taxonomy" id="34004"/>
    <lineage>
        <taxon>Bacteria</taxon>
        <taxon>Pseudomonadati</taxon>
        <taxon>Pseudomonadota</taxon>
        <taxon>Alphaproteobacteria</taxon>
        <taxon>Rhodobacterales</taxon>
        <taxon>Paracoccaceae</taxon>
        <taxon>Paracoccus</taxon>
    </lineage>
</organism>
<evidence type="ECO:0000256" key="3">
    <source>
        <dbReference type="ARBA" id="ARBA00022475"/>
    </source>
</evidence>
<gene>
    <name evidence="8" type="ORF">SAMN04488021_10599</name>
</gene>
<evidence type="ECO:0000256" key="7">
    <source>
        <dbReference type="SAM" id="Phobius"/>
    </source>
</evidence>
<dbReference type="Pfam" id="PF01311">
    <property type="entry name" value="Bac_export_1"/>
    <property type="match status" value="1"/>
</dbReference>
<keyword evidence="8" id="KW-0282">Flagellum</keyword>
<feature type="transmembrane region" description="Helical" evidence="7">
    <location>
        <begin position="127"/>
        <end position="145"/>
    </location>
</feature>
<accession>A0A1I2YS69</accession>
<dbReference type="AlphaFoldDB" id="A0A1I2YS69"/>
<dbReference type="OrthoDB" id="9779817at2"/>